<gene>
    <name evidence="3" type="ORF">QBC34DRAFT_303693</name>
</gene>
<dbReference type="PROSITE" id="PS51762">
    <property type="entry name" value="GH16_2"/>
    <property type="match status" value="1"/>
</dbReference>
<keyword evidence="4" id="KW-1185">Reference proteome</keyword>
<evidence type="ECO:0000256" key="1">
    <source>
        <dbReference type="SAM" id="SignalP"/>
    </source>
</evidence>
<proteinExistence type="predicted"/>
<protein>
    <submittedName>
        <fullName evidence="3">Ice nucleation protein</fullName>
    </submittedName>
</protein>
<evidence type="ECO:0000313" key="4">
    <source>
        <dbReference type="Proteomes" id="UP001321760"/>
    </source>
</evidence>
<evidence type="ECO:0000259" key="2">
    <source>
        <dbReference type="PROSITE" id="PS51762"/>
    </source>
</evidence>
<dbReference type="PANTHER" id="PTHR10963">
    <property type="entry name" value="GLYCOSYL HYDROLASE-RELATED"/>
    <property type="match status" value="1"/>
</dbReference>
<name>A0AAV9GHH3_9PEZI</name>
<feature type="non-terminal residue" evidence="3">
    <location>
        <position position="279"/>
    </location>
</feature>
<dbReference type="InterPro" id="IPR050546">
    <property type="entry name" value="Glycosyl_Hydrlase_16"/>
</dbReference>
<sequence length="279" mass="30115">MAGWIASVLVLLAASRLGTAQKTYCNPTVNTCPPVPALGTSISVDFTTSESSLGPYVNQVNGPLTFDQKGNGLTLLIMNEFDFPQAGISKYIFYGRVDVTMRTAPGIGIATSFVLQSDDLDEIQFEWVGADLDRNVTRTNYFSKGCTATYDRGTVFTTVNHTGEYHTYSIDWTPEKVEWLVNGQVMRALTAENADRTVCGRFPQSPMRILVGSWVPGKAAAPAGTIDWAGGLADFSKGPSSTYIRGINVTDTANGVEGAKQYRHRDMSGIAANVVVETS</sequence>
<accession>A0AAV9GHH3</accession>
<comment type="caution">
    <text evidence="3">The sequence shown here is derived from an EMBL/GenBank/DDBJ whole genome shotgun (WGS) entry which is preliminary data.</text>
</comment>
<dbReference type="AlphaFoldDB" id="A0AAV9GHH3"/>
<dbReference type="GO" id="GO:0031505">
    <property type="term" value="P:fungal-type cell wall organization"/>
    <property type="evidence" value="ECO:0007669"/>
    <property type="project" value="TreeGrafter"/>
</dbReference>
<dbReference type="GO" id="GO:0016757">
    <property type="term" value="F:glycosyltransferase activity"/>
    <property type="evidence" value="ECO:0007669"/>
    <property type="project" value="TreeGrafter"/>
</dbReference>
<keyword evidence="1" id="KW-0732">Signal</keyword>
<feature type="signal peptide" evidence="1">
    <location>
        <begin position="1"/>
        <end position="20"/>
    </location>
</feature>
<dbReference type="PANTHER" id="PTHR10963:SF68">
    <property type="entry name" value="GLYCOSIDASE CRH1-RELATED"/>
    <property type="match status" value="1"/>
</dbReference>
<dbReference type="InterPro" id="IPR000757">
    <property type="entry name" value="Beta-glucanase-like"/>
</dbReference>
<reference evidence="3" key="1">
    <citation type="journal article" date="2023" name="Mol. Phylogenet. Evol.">
        <title>Genome-scale phylogeny and comparative genomics of the fungal order Sordariales.</title>
        <authorList>
            <person name="Hensen N."/>
            <person name="Bonometti L."/>
            <person name="Westerberg I."/>
            <person name="Brannstrom I.O."/>
            <person name="Guillou S."/>
            <person name="Cros-Aarteil S."/>
            <person name="Calhoun S."/>
            <person name="Haridas S."/>
            <person name="Kuo A."/>
            <person name="Mondo S."/>
            <person name="Pangilinan J."/>
            <person name="Riley R."/>
            <person name="LaButti K."/>
            <person name="Andreopoulos B."/>
            <person name="Lipzen A."/>
            <person name="Chen C."/>
            <person name="Yan M."/>
            <person name="Daum C."/>
            <person name="Ng V."/>
            <person name="Clum A."/>
            <person name="Steindorff A."/>
            <person name="Ohm R.A."/>
            <person name="Martin F."/>
            <person name="Silar P."/>
            <person name="Natvig D.O."/>
            <person name="Lalanne C."/>
            <person name="Gautier V."/>
            <person name="Ament-Velasquez S.L."/>
            <person name="Kruys A."/>
            <person name="Hutchinson M.I."/>
            <person name="Powell A.J."/>
            <person name="Barry K."/>
            <person name="Miller A.N."/>
            <person name="Grigoriev I.V."/>
            <person name="Debuchy R."/>
            <person name="Gladieux P."/>
            <person name="Hiltunen Thoren M."/>
            <person name="Johannesson H."/>
        </authorList>
    </citation>
    <scope>NUCLEOTIDE SEQUENCE</scope>
    <source>
        <strain evidence="3">PSN243</strain>
    </source>
</reference>
<dbReference type="GO" id="GO:0004553">
    <property type="term" value="F:hydrolase activity, hydrolyzing O-glycosyl compounds"/>
    <property type="evidence" value="ECO:0007669"/>
    <property type="project" value="InterPro"/>
</dbReference>
<feature type="domain" description="GH16" evidence="2">
    <location>
        <begin position="19"/>
        <end position="255"/>
    </location>
</feature>
<dbReference type="GO" id="GO:0009277">
    <property type="term" value="C:fungal-type cell wall"/>
    <property type="evidence" value="ECO:0007669"/>
    <property type="project" value="TreeGrafter"/>
</dbReference>
<dbReference type="EMBL" id="MU865951">
    <property type="protein sequence ID" value="KAK4447181.1"/>
    <property type="molecule type" value="Genomic_DNA"/>
</dbReference>
<dbReference type="GO" id="GO:0005975">
    <property type="term" value="P:carbohydrate metabolic process"/>
    <property type="evidence" value="ECO:0007669"/>
    <property type="project" value="InterPro"/>
</dbReference>
<dbReference type="Pfam" id="PF00722">
    <property type="entry name" value="Glyco_hydro_16"/>
    <property type="match status" value="1"/>
</dbReference>
<organism evidence="3 4">
    <name type="scientific">Podospora aff. communis PSN243</name>
    <dbReference type="NCBI Taxonomy" id="3040156"/>
    <lineage>
        <taxon>Eukaryota</taxon>
        <taxon>Fungi</taxon>
        <taxon>Dikarya</taxon>
        <taxon>Ascomycota</taxon>
        <taxon>Pezizomycotina</taxon>
        <taxon>Sordariomycetes</taxon>
        <taxon>Sordariomycetidae</taxon>
        <taxon>Sordariales</taxon>
        <taxon>Podosporaceae</taxon>
        <taxon>Podospora</taxon>
    </lineage>
</organism>
<dbReference type="Gene3D" id="2.60.120.200">
    <property type="match status" value="1"/>
</dbReference>
<evidence type="ECO:0000313" key="3">
    <source>
        <dbReference type="EMBL" id="KAK4447181.1"/>
    </source>
</evidence>
<feature type="chain" id="PRO_5043508003" evidence="1">
    <location>
        <begin position="21"/>
        <end position="279"/>
    </location>
</feature>
<dbReference type="SUPFAM" id="SSF49899">
    <property type="entry name" value="Concanavalin A-like lectins/glucanases"/>
    <property type="match status" value="1"/>
</dbReference>
<dbReference type="InterPro" id="IPR013320">
    <property type="entry name" value="ConA-like_dom_sf"/>
</dbReference>
<dbReference type="Proteomes" id="UP001321760">
    <property type="component" value="Unassembled WGS sequence"/>
</dbReference>
<reference evidence="3" key="2">
    <citation type="submission" date="2023-05" db="EMBL/GenBank/DDBJ databases">
        <authorList>
            <consortium name="Lawrence Berkeley National Laboratory"/>
            <person name="Steindorff A."/>
            <person name="Hensen N."/>
            <person name="Bonometti L."/>
            <person name="Westerberg I."/>
            <person name="Brannstrom I.O."/>
            <person name="Guillou S."/>
            <person name="Cros-Aarteil S."/>
            <person name="Calhoun S."/>
            <person name="Haridas S."/>
            <person name="Kuo A."/>
            <person name="Mondo S."/>
            <person name="Pangilinan J."/>
            <person name="Riley R."/>
            <person name="Labutti K."/>
            <person name="Andreopoulos B."/>
            <person name="Lipzen A."/>
            <person name="Chen C."/>
            <person name="Yanf M."/>
            <person name="Daum C."/>
            <person name="Ng V."/>
            <person name="Clum A."/>
            <person name="Ohm R."/>
            <person name="Martin F."/>
            <person name="Silar P."/>
            <person name="Natvig D."/>
            <person name="Lalanne C."/>
            <person name="Gautier V."/>
            <person name="Ament-Velasquez S.L."/>
            <person name="Kruys A."/>
            <person name="Hutchinson M.I."/>
            <person name="Powell A.J."/>
            <person name="Barry K."/>
            <person name="Miller A.N."/>
            <person name="Grigoriev I.V."/>
            <person name="Debuchy R."/>
            <person name="Gladieux P."/>
            <person name="Thoren M.H."/>
            <person name="Johannesson H."/>
        </authorList>
    </citation>
    <scope>NUCLEOTIDE SEQUENCE</scope>
    <source>
        <strain evidence="3">PSN243</strain>
    </source>
</reference>